<evidence type="ECO:0000256" key="1">
    <source>
        <dbReference type="ARBA" id="ARBA00022614"/>
    </source>
</evidence>
<dbReference type="AlphaFoldDB" id="A0AAE0XS89"/>
<evidence type="ECO:0000256" key="4">
    <source>
        <dbReference type="SAM" id="Phobius"/>
    </source>
</evidence>
<evidence type="ECO:0000313" key="7">
    <source>
        <dbReference type="Proteomes" id="UP001283361"/>
    </source>
</evidence>
<sequence>MFCKRSKVLSVACMMSILVLLIGSSAPHDVETILPASWAQICFFTQDSNILGLYVDQLPEVRVFSIQCRVSPDDIWSLSTLQSWLKGFTGFLVFLTVECSEDAKISLPWPMKAKGLVGLKVSGCILQDKYADVLNPDISVLPDQLRVLEIRNSVWLSDVAAFDFMIRPEVLLSMSADYDCGQDSTLEYMVMSNVTDAVSSRSGASVREDHEMNFESVKTSSNQKGSHQNSEVIPTHETFAGDSAGTGNPDSSNNLNNLLMRLSQSQNISDALTTSLNKPTSSTANNMASPTQAGYQELLNNIQSVDHTCVYKRLKVLDESCPLVMSVHHFSIMVQSASYPELRTMNYSFSGLPEIPQELKEFRVFFPKLAYLDLSKNLIRHVNLPRPSLTSTPVSHHLSVDLRYNHITHINFSIVQSWATVKDIYVDVRFNPIDCGCHMNDLLLAMKSNEFFIDSMAPYEYLKEIRCYSPPSLKGKRLSGIELTCSSPTLNSPEAKHSDSNLSSTNLTVLFVFCGLAASTLIAVTLVAILYFKKYRLANAKGVVTVWISPKNNSSSDVENGQQTQSIS</sequence>
<feature type="signal peptide" evidence="5">
    <location>
        <begin position="1"/>
        <end position="32"/>
    </location>
</feature>
<feature type="region of interest" description="Disordered" evidence="3">
    <location>
        <begin position="201"/>
        <end position="231"/>
    </location>
</feature>
<name>A0AAE0XS89_9GAST</name>
<keyword evidence="4" id="KW-0472">Membrane</keyword>
<keyword evidence="1" id="KW-0433">Leucine-rich repeat</keyword>
<keyword evidence="4" id="KW-0812">Transmembrane</keyword>
<keyword evidence="4" id="KW-1133">Transmembrane helix</keyword>
<reference evidence="6" key="1">
    <citation type="journal article" date="2023" name="G3 (Bethesda)">
        <title>A reference genome for the long-term kleptoplast-retaining sea slug Elysia crispata morphotype clarki.</title>
        <authorList>
            <person name="Eastman K.E."/>
            <person name="Pendleton A.L."/>
            <person name="Shaikh M.A."/>
            <person name="Suttiyut T."/>
            <person name="Ogas R."/>
            <person name="Tomko P."/>
            <person name="Gavelis G."/>
            <person name="Widhalm J.R."/>
            <person name="Wisecaver J.H."/>
        </authorList>
    </citation>
    <scope>NUCLEOTIDE SEQUENCE</scope>
    <source>
        <strain evidence="6">ECLA1</strain>
    </source>
</reference>
<dbReference type="PANTHER" id="PTHR24366:SF96">
    <property type="entry name" value="LEUCINE RICH REPEAT CONTAINING 53"/>
    <property type="match status" value="1"/>
</dbReference>
<evidence type="ECO:0000256" key="2">
    <source>
        <dbReference type="ARBA" id="ARBA00022737"/>
    </source>
</evidence>
<feature type="compositionally biased region" description="Polar residues" evidence="3">
    <location>
        <begin position="216"/>
        <end position="231"/>
    </location>
</feature>
<feature type="chain" id="PRO_5042127971" evidence="5">
    <location>
        <begin position="33"/>
        <end position="568"/>
    </location>
</feature>
<keyword evidence="2" id="KW-0677">Repeat</keyword>
<comment type="caution">
    <text evidence="6">The sequence shown here is derived from an EMBL/GenBank/DDBJ whole genome shotgun (WGS) entry which is preliminary data.</text>
</comment>
<accession>A0AAE0XS89</accession>
<organism evidence="6 7">
    <name type="scientific">Elysia crispata</name>
    <name type="common">lettuce slug</name>
    <dbReference type="NCBI Taxonomy" id="231223"/>
    <lineage>
        <taxon>Eukaryota</taxon>
        <taxon>Metazoa</taxon>
        <taxon>Spiralia</taxon>
        <taxon>Lophotrochozoa</taxon>
        <taxon>Mollusca</taxon>
        <taxon>Gastropoda</taxon>
        <taxon>Heterobranchia</taxon>
        <taxon>Euthyneura</taxon>
        <taxon>Panpulmonata</taxon>
        <taxon>Sacoglossa</taxon>
        <taxon>Placobranchoidea</taxon>
        <taxon>Plakobranchidae</taxon>
        <taxon>Elysia</taxon>
    </lineage>
</organism>
<evidence type="ECO:0000313" key="6">
    <source>
        <dbReference type="EMBL" id="KAK3707377.1"/>
    </source>
</evidence>
<dbReference type="Gene3D" id="3.80.10.10">
    <property type="entry name" value="Ribonuclease Inhibitor"/>
    <property type="match status" value="1"/>
</dbReference>
<protein>
    <submittedName>
        <fullName evidence="6">Uncharacterized protein</fullName>
    </submittedName>
</protein>
<dbReference type="SUPFAM" id="SSF52058">
    <property type="entry name" value="L domain-like"/>
    <property type="match status" value="1"/>
</dbReference>
<proteinExistence type="predicted"/>
<dbReference type="Proteomes" id="UP001283361">
    <property type="component" value="Unassembled WGS sequence"/>
</dbReference>
<evidence type="ECO:0000256" key="3">
    <source>
        <dbReference type="SAM" id="MobiDB-lite"/>
    </source>
</evidence>
<evidence type="ECO:0000256" key="5">
    <source>
        <dbReference type="SAM" id="SignalP"/>
    </source>
</evidence>
<gene>
    <name evidence="6" type="ORF">RRG08_034437</name>
</gene>
<keyword evidence="5" id="KW-0732">Signal</keyword>
<dbReference type="PANTHER" id="PTHR24366">
    <property type="entry name" value="IG(IMMUNOGLOBULIN) AND LRR(LEUCINE RICH REPEAT) DOMAINS"/>
    <property type="match status" value="1"/>
</dbReference>
<dbReference type="InterPro" id="IPR032675">
    <property type="entry name" value="LRR_dom_sf"/>
</dbReference>
<feature type="transmembrane region" description="Helical" evidence="4">
    <location>
        <begin position="507"/>
        <end position="532"/>
    </location>
</feature>
<dbReference type="EMBL" id="JAWDGP010007719">
    <property type="protein sequence ID" value="KAK3707377.1"/>
    <property type="molecule type" value="Genomic_DNA"/>
</dbReference>
<keyword evidence="7" id="KW-1185">Reference proteome</keyword>